<evidence type="ECO:0000313" key="12">
    <source>
        <dbReference type="Proteomes" id="UP000762676"/>
    </source>
</evidence>
<dbReference type="CDD" id="cd11304">
    <property type="entry name" value="Cadherin_repeat"/>
    <property type="match status" value="2"/>
</dbReference>
<gene>
    <name evidence="11" type="ORF">ElyMa_002736200</name>
</gene>
<evidence type="ECO:0000256" key="1">
    <source>
        <dbReference type="ARBA" id="ARBA00004370"/>
    </source>
</evidence>
<dbReference type="InterPro" id="IPR020894">
    <property type="entry name" value="Cadherin_CS"/>
</dbReference>
<dbReference type="Proteomes" id="UP000762676">
    <property type="component" value="Unassembled WGS sequence"/>
</dbReference>
<evidence type="ECO:0000313" key="11">
    <source>
        <dbReference type="EMBL" id="GFR97041.1"/>
    </source>
</evidence>
<name>A0AAV4HJT1_9GAST</name>
<sequence>MEEVVELMRGDDARAEIMSLPFLPSTIRTSQVLDRETMPHYWLTVIAQDMALVPKFARLEVLVTVDDINDNIPQSLEPAYYASVQENLDGTIQEIVRILASDGDYDGSQHLSYSITGGNSGDFFQIDKNSGEWAFSSIYDVVQSCFM</sequence>
<comment type="caution">
    <text evidence="11">The sequence shown here is derived from an EMBL/GenBank/DDBJ whole genome shotgun (WGS) entry which is preliminary data.</text>
</comment>
<keyword evidence="7" id="KW-0472">Membrane</keyword>
<organism evidence="11 12">
    <name type="scientific">Elysia marginata</name>
    <dbReference type="NCBI Taxonomy" id="1093978"/>
    <lineage>
        <taxon>Eukaryota</taxon>
        <taxon>Metazoa</taxon>
        <taxon>Spiralia</taxon>
        <taxon>Lophotrochozoa</taxon>
        <taxon>Mollusca</taxon>
        <taxon>Gastropoda</taxon>
        <taxon>Heterobranchia</taxon>
        <taxon>Euthyneura</taxon>
        <taxon>Panpulmonata</taxon>
        <taxon>Sacoglossa</taxon>
        <taxon>Placobranchoidea</taxon>
        <taxon>Plakobranchidae</taxon>
        <taxon>Elysia</taxon>
    </lineage>
</organism>
<feature type="domain" description="Cadherin" evidence="10">
    <location>
        <begin position="27"/>
        <end position="80"/>
    </location>
</feature>
<evidence type="ECO:0000256" key="8">
    <source>
        <dbReference type="ARBA" id="ARBA00023180"/>
    </source>
</evidence>
<evidence type="ECO:0000256" key="3">
    <source>
        <dbReference type="ARBA" id="ARBA00022737"/>
    </source>
</evidence>
<dbReference type="EMBL" id="BMAT01005613">
    <property type="protein sequence ID" value="GFR97041.1"/>
    <property type="molecule type" value="Genomic_DNA"/>
</dbReference>
<dbReference type="SUPFAM" id="SSF49313">
    <property type="entry name" value="Cadherin-like"/>
    <property type="match status" value="2"/>
</dbReference>
<dbReference type="Gene3D" id="2.60.40.60">
    <property type="entry name" value="Cadherins"/>
    <property type="match status" value="2"/>
</dbReference>
<proteinExistence type="predicted"/>
<dbReference type="AlphaFoldDB" id="A0AAV4HJT1"/>
<comment type="subcellular location">
    <subcellularLocation>
        <location evidence="1">Membrane</location>
    </subcellularLocation>
</comment>
<dbReference type="PANTHER" id="PTHR24026:SF136">
    <property type="entry name" value="PROTOCADHERIN-23"/>
    <property type="match status" value="1"/>
</dbReference>
<evidence type="ECO:0000256" key="2">
    <source>
        <dbReference type="ARBA" id="ARBA00022692"/>
    </source>
</evidence>
<keyword evidence="3" id="KW-0677">Repeat</keyword>
<dbReference type="InterPro" id="IPR015919">
    <property type="entry name" value="Cadherin-like_sf"/>
</dbReference>
<evidence type="ECO:0000256" key="5">
    <source>
        <dbReference type="ARBA" id="ARBA00022889"/>
    </source>
</evidence>
<dbReference type="PRINTS" id="PR00205">
    <property type="entry name" value="CADHERIN"/>
</dbReference>
<keyword evidence="2" id="KW-0812">Transmembrane</keyword>
<evidence type="ECO:0000259" key="10">
    <source>
        <dbReference type="PROSITE" id="PS50268"/>
    </source>
</evidence>
<reference evidence="11 12" key="1">
    <citation type="journal article" date="2021" name="Elife">
        <title>Chloroplast acquisition without the gene transfer in kleptoplastic sea slugs, Plakobranchus ocellatus.</title>
        <authorList>
            <person name="Maeda T."/>
            <person name="Takahashi S."/>
            <person name="Yoshida T."/>
            <person name="Shimamura S."/>
            <person name="Takaki Y."/>
            <person name="Nagai Y."/>
            <person name="Toyoda A."/>
            <person name="Suzuki Y."/>
            <person name="Arimoto A."/>
            <person name="Ishii H."/>
            <person name="Satoh N."/>
            <person name="Nishiyama T."/>
            <person name="Hasebe M."/>
            <person name="Maruyama T."/>
            <person name="Minagawa J."/>
            <person name="Obokata J."/>
            <person name="Shigenobu S."/>
        </authorList>
    </citation>
    <scope>NUCLEOTIDE SEQUENCE [LARGE SCALE GENOMIC DNA]</scope>
</reference>
<dbReference type="PROSITE" id="PS50268">
    <property type="entry name" value="CADHERIN_2"/>
    <property type="match status" value="2"/>
</dbReference>
<dbReference type="GO" id="GO:0005509">
    <property type="term" value="F:calcium ion binding"/>
    <property type="evidence" value="ECO:0007669"/>
    <property type="project" value="UniProtKB-UniRule"/>
</dbReference>
<accession>A0AAV4HJT1</accession>
<dbReference type="PROSITE" id="PS00232">
    <property type="entry name" value="CADHERIN_1"/>
    <property type="match status" value="1"/>
</dbReference>
<dbReference type="GO" id="GO:0005886">
    <property type="term" value="C:plasma membrane"/>
    <property type="evidence" value="ECO:0007669"/>
    <property type="project" value="InterPro"/>
</dbReference>
<keyword evidence="4 9" id="KW-0106">Calcium</keyword>
<dbReference type="PANTHER" id="PTHR24026">
    <property type="entry name" value="FAT ATYPICAL CADHERIN-RELATED"/>
    <property type="match status" value="1"/>
</dbReference>
<evidence type="ECO:0000256" key="7">
    <source>
        <dbReference type="ARBA" id="ARBA00023136"/>
    </source>
</evidence>
<dbReference type="GO" id="GO:0007156">
    <property type="term" value="P:homophilic cell adhesion via plasma membrane adhesion molecules"/>
    <property type="evidence" value="ECO:0007669"/>
    <property type="project" value="InterPro"/>
</dbReference>
<evidence type="ECO:0000256" key="4">
    <source>
        <dbReference type="ARBA" id="ARBA00022837"/>
    </source>
</evidence>
<feature type="domain" description="Cadherin" evidence="10">
    <location>
        <begin position="76"/>
        <end position="131"/>
    </location>
</feature>
<evidence type="ECO:0000256" key="6">
    <source>
        <dbReference type="ARBA" id="ARBA00022989"/>
    </source>
</evidence>
<protein>
    <submittedName>
        <fullName evidence="11">Fat cadherin</fullName>
    </submittedName>
</protein>
<keyword evidence="8" id="KW-0325">Glycoprotein</keyword>
<keyword evidence="5" id="KW-0130">Cell adhesion</keyword>
<keyword evidence="6" id="KW-1133">Transmembrane helix</keyword>
<evidence type="ECO:0000256" key="9">
    <source>
        <dbReference type="PROSITE-ProRule" id="PRU00043"/>
    </source>
</evidence>
<keyword evidence="12" id="KW-1185">Reference proteome</keyword>
<dbReference type="SMART" id="SM00112">
    <property type="entry name" value="CA"/>
    <property type="match status" value="1"/>
</dbReference>
<dbReference type="InterPro" id="IPR002126">
    <property type="entry name" value="Cadherin-like_dom"/>
</dbReference>